<comment type="caution">
    <text evidence="15">The sequence shown here is derived from an EMBL/GenBank/DDBJ whole genome shotgun (WGS) entry which is preliminary data.</text>
</comment>
<dbReference type="Gene3D" id="6.10.250.1580">
    <property type="match status" value="1"/>
</dbReference>
<sequence>MEQVLHVFGIDWKLLLINAANFGLLLAALTYFFYKPMMRMLDLRRDKIAHGVEAAQKAEAELKEIEASRAAKLAKAGKEADQVVSEARSAGAEKQKEIVSLAEAAAARTLVEAEAQAEDMKQKAVQESKQEVAKLVVLGMERALKK</sequence>
<evidence type="ECO:0000256" key="5">
    <source>
        <dbReference type="ARBA" id="ARBA00022781"/>
    </source>
</evidence>
<protein>
    <recommendedName>
        <fullName evidence="12">ATP synthase subunit b</fullName>
    </recommendedName>
    <alternativeName>
        <fullName evidence="12">ATP synthase F(0) sector subunit b</fullName>
    </alternativeName>
    <alternativeName>
        <fullName evidence="12">ATPase subunit I</fullName>
    </alternativeName>
    <alternativeName>
        <fullName evidence="12">F-type ATPase subunit b</fullName>
        <shortName evidence="12">F-ATPase subunit b</shortName>
    </alternativeName>
</protein>
<dbReference type="GO" id="GO:0045259">
    <property type="term" value="C:proton-transporting ATP synthase complex"/>
    <property type="evidence" value="ECO:0007669"/>
    <property type="project" value="UniProtKB-KW"/>
</dbReference>
<dbReference type="InterPro" id="IPR050059">
    <property type="entry name" value="ATP_synthase_B_chain"/>
</dbReference>
<evidence type="ECO:0000256" key="4">
    <source>
        <dbReference type="ARBA" id="ARBA00022692"/>
    </source>
</evidence>
<proteinExistence type="inferred from homology"/>
<dbReference type="PANTHER" id="PTHR33445:SF2">
    <property type="entry name" value="ATP SYNTHASE SUBUNIT B', CHLOROPLASTIC"/>
    <property type="match status" value="1"/>
</dbReference>
<dbReference type="PANTHER" id="PTHR33445">
    <property type="entry name" value="ATP SYNTHASE SUBUNIT B', CHLOROPLASTIC"/>
    <property type="match status" value="1"/>
</dbReference>
<dbReference type="EMBL" id="MEWW01000017">
    <property type="protein sequence ID" value="OGC84356.1"/>
    <property type="molecule type" value="Genomic_DNA"/>
</dbReference>
<evidence type="ECO:0000256" key="11">
    <source>
        <dbReference type="ARBA" id="ARBA00037847"/>
    </source>
</evidence>
<dbReference type="GO" id="GO:0046933">
    <property type="term" value="F:proton-transporting ATP synthase activity, rotational mechanism"/>
    <property type="evidence" value="ECO:0007669"/>
    <property type="project" value="UniProtKB-UniRule"/>
</dbReference>
<comment type="function">
    <text evidence="12">Component of the F(0) channel, it forms part of the peripheral stalk, linking F(1) to F(0).</text>
</comment>
<comment type="similarity">
    <text evidence="1 12 13">Belongs to the ATPase B chain family.</text>
</comment>
<evidence type="ECO:0000256" key="3">
    <source>
        <dbReference type="ARBA" id="ARBA00022547"/>
    </source>
</evidence>
<keyword evidence="7 12" id="KW-0406">Ion transport</keyword>
<organism evidence="15 16">
    <name type="scientific">Candidatus Adlerbacteria bacterium RIFCSPHIGHO2_12_FULL_53_18</name>
    <dbReference type="NCBI Taxonomy" id="1797242"/>
    <lineage>
        <taxon>Bacteria</taxon>
        <taxon>Candidatus Adleribacteriota</taxon>
    </lineage>
</organism>
<dbReference type="AlphaFoldDB" id="A0A1F4XS51"/>
<keyword evidence="6 12" id="KW-1133">Transmembrane helix</keyword>
<comment type="subcellular location">
    <subcellularLocation>
        <location evidence="12">Cell membrane</location>
        <topology evidence="12">Single-pass membrane protein</topology>
    </subcellularLocation>
    <subcellularLocation>
        <location evidence="11">Endomembrane system</location>
        <topology evidence="11">Single-pass membrane protein</topology>
    </subcellularLocation>
</comment>
<keyword evidence="8 12" id="KW-0472">Membrane</keyword>
<dbReference type="InterPro" id="IPR005864">
    <property type="entry name" value="ATP_synth_F0_bsu_bac"/>
</dbReference>
<dbReference type="NCBIfam" id="TIGR01144">
    <property type="entry name" value="ATP_synt_b"/>
    <property type="match status" value="1"/>
</dbReference>
<accession>A0A1F4XS51</accession>
<gene>
    <name evidence="12" type="primary">atpF</name>
    <name evidence="15" type="ORF">A3F55_01655</name>
</gene>
<dbReference type="CDD" id="cd06503">
    <property type="entry name" value="ATP-synt_Fo_b"/>
    <property type="match status" value="1"/>
</dbReference>
<keyword evidence="9 12" id="KW-0066">ATP synthesis</keyword>
<evidence type="ECO:0000256" key="10">
    <source>
        <dbReference type="ARBA" id="ARBA00025198"/>
    </source>
</evidence>
<feature type="transmembrane region" description="Helical" evidence="12">
    <location>
        <begin position="12"/>
        <end position="34"/>
    </location>
</feature>
<dbReference type="GO" id="GO:0012505">
    <property type="term" value="C:endomembrane system"/>
    <property type="evidence" value="ECO:0007669"/>
    <property type="project" value="UniProtKB-SubCell"/>
</dbReference>
<keyword evidence="3 12" id="KW-0138">CF(0)</keyword>
<evidence type="ECO:0000256" key="1">
    <source>
        <dbReference type="ARBA" id="ARBA00005513"/>
    </source>
</evidence>
<comment type="subunit">
    <text evidence="12">F-type ATPases have 2 components, F(1) - the catalytic core - and F(0) - the membrane proton channel. F(1) has five subunits: alpha(3), beta(3), gamma(1), delta(1), epsilon(1). F(0) has three main subunits: a(1), b(2) and c(10-14). The alpha and beta chains form an alternating ring which encloses part of the gamma chain. F(1) is attached to F(0) by a central stalk formed by the gamma and epsilon chains, while a peripheral stalk is formed by the delta and b chains.</text>
</comment>
<comment type="function">
    <text evidence="10 12">F(1)F(0) ATP synthase produces ATP from ADP in the presence of a proton or sodium gradient. F-type ATPases consist of two structural domains, F(1) containing the extramembraneous catalytic core and F(0) containing the membrane proton channel, linked together by a central stalk and a peripheral stalk. During catalysis, ATP synthesis in the catalytic domain of F(1) is coupled via a rotary mechanism of the central stalk subunits to proton translocation.</text>
</comment>
<reference evidence="15 16" key="1">
    <citation type="journal article" date="2016" name="Nat. Commun.">
        <title>Thousands of microbial genomes shed light on interconnected biogeochemical processes in an aquifer system.</title>
        <authorList>
            <person name="Anantharaman K."/>
            <person name="Brown C.T."/>
            <person name="Hug L.A."/>
            <person name="Sharon I."/>
            <person name="Castelle C.J."/>
            <person name="Probst A.J."/>
            <person name="Thomas B.C."/>
            <person name="Singh A."/>
            <person name="Wilkins M.J."/>
            <person name="Karaoz U."/>
            <person name="Brodie E.L."/>
            <person name="Williams K.H."/>
            <person name="Hubbard S.S."/>
            <person name="Banfield J.F."/>
        </authorList>
    </citation>
    <scope>NUCLEOTIDE SEQUENCE [LARGE SCALE GENOMIC DNA]</scope>
</reference>
<evidence type="ECO:0000313" key="16">
    <source>
        <dbReference type="Proteomes" id="UP000178091"/>
    </source>
</evidence>
<evidence type="ECO:0000313" key="15">
    <source>
        <dbReference type="EMBL" id="OGC84356.1"/>
    </source>
</evidence>
<evidence type="ECO:0000256" key="12">
    <source>
        <dbReference type="HAMAP-Rule" id="MF_01398"/>
    </source>
</evidence>
<keyword evidence="14" id="KW-0175">Coiled coil</keyword>
<dbReference type="GO" id="GO:0046961">
    <property type="term" value="F:proton-transporting ATPase activity, rotational mechanism"/>
    <property type="evidence" value="ECO:0007669"/>
    <property type="project" value="TreeGrafter"/>
</dbReference>
<evidence type="ECO:0000256" key="13">
    <source>
        <dbReference type="RuleBase" id="RU003848"/>
    </source>
</evidence>
<evidence type="ECO:0000256" key="7">
    <source>
        <dbReference type="ARBA" id="ARBA00023065"/>
    </source>
</evidence>
<dbReference type="InterPro" id="IPR002146">
    <property type="entry name" value="ATP_synth_b/b'su_bac/chlpt"/>
</dbReference>
<keyword evidence="2 12" id="KW-0813">Transport</keyword>
<dbReference type="Proteomes" id="UP000178091">
    <property type="component" value="Unassembled WGS sequence"/>
</dbReference>
<evidence type="ECO:0000256" key="6">
    <source>
        <dbReference type="ARBA" id="ARBA00022989"/>
    </source>
</evidence>
<dbReference type="HAMAP" id="MF_01398">
    <property type="entry name" value="ATP_synth_b_bprime"/>
    <property type="match status" value="1"/>
</dbReference>
<evidence type="ECO:0000256" key="14">
    <source>
        <dbReference type="SAM" id="Coils"/>
    </source>
</evidence>
<dbReference type="Pfam" id="PF00430">
    <property type="entry name" value="ATP-synt_B"/>
    <property type="match status" value="1"/>
</dbReference>
<keyword evidence="12" id="KW-1003">Cell membrane</keyword>
<evidence type="ECO:0000256" key="2">
    <source>
        <dbReference type="ARBA" id="ARBA00022448"/>
    </source>
</evidence>
<evidence type="ECO:0000256" key="9">
    <source>
        <dbReference type="ARBA" id="ARBA00023310"/>
    </source>
</evidence>
<name>A0A1F4XS51_9BACT</name>
<keyword evidence="4 12" id="KW-0812">Transmembrane</keyword>
<keyword evidence="5 12" id="KW-0375">Hydrogen ion transport</keyword>
<feature type="coiled-coil region" evidence="14">
    <location>
        <begin position="103"/>
        <end position="130"/>
    </location>
</feature>
<evidence type="ECO:0000256" key="8">
    <source>
        <dbReference type="ARBA" id="ARBA00023136"/>
    </source>
</evidence>
<dbReference type="GO" id="GO:0005886">
    <property type="term" value="C:plasma membrane"/>
    <property type="evidence" value="ECO:0007669"/>
    <property type="project" value="UniProtKB-SubCell"/>
</dbReference>